<dbReference type="EMBL" id="CP092866">
    <property type="protein sequence ID" value="UYV66551.1"/>
    <property type="molecule type" value="Genomic_DNA"/>
</dbReference>
<protein>
    <submittedName>
        <fullName evidence="10">ENDOG</fullName>
    </submittedName>
</protein>
<dbReference type="PANTHER" id="PTHR13966">
    <property type="entry name" value="ENDONUCLEASE RELATED"/>
    <property type="match status" value="1"/>
</dbReference>
<comment type="cofactor">
    <cofactor evidence="1">
        <name>Mg(2+)</name>
        <dbReference type="ChEBI" id="CHEBI:18420"/>
    </cofactor>
</comment>
<name>A0ABY6KCH0_9ARAC</name>
<dbReference type="InterPro" id="IPR040255">
    <property type="entry name" value="Non-specific_endonuclease"/>
</dbReference>
<feature type="domain" description="ENPP1-3/EXOG-like endonuclease/phosphodiesterase" evidence="8">
    <location>
        <begin position="244"/>
        <end position="453"/>
    </location>
</feature>
<evidence type="ECO:0000256" key="2">
    <source>
        <dbReference type="ARBA" id="ARBA00010052"/>
    </source>
</evidence>
<dbReference type="InterPro" id="IPR044929">
    <property type="entry name" value="DNA/RNA_non-sp_Endonuclease_sf"/>
</dbReference>
<evidence type="ECO:0000313" key="11">
    <source>
        <dbReference type="Proteomes" id="UP001235939"/>
    </source>
</evidence>
<evidence type="ECO:0000256" key="3">
    <source>
        <dbReference type="ARBA" id="ARBA00022722"/>
    </source>
</evidence>
<evidence type="ECO:0000313" key="10">
    <source>
        <dbReference type="EMBL" id="UYV66551.1"/>
    </source>
</evidence>
<dbReference type="InterPro" id="IPR020821">
    <property type="entry name" value="ENPP1-3/EXOG-like_nuc-like"/>
</dbReference>
<keyword evidence="7" id="KW-0460">Magnesium</keyword>
<evidence type="ECO:0000259" key="9">
    <source>
        <dbReference type="SMART" id="SM00892"/>
    </source>
</evidence>
<dbReference type="CDD" id="cd00091">
    <property type="entry name" value="NUC"/>
    <property type="match status" value="1"/>
</dbReference>
<dbReference type="SMART" id="SM00892">
    <property type="entry name" value="Endonuclease_NS"/>
    <property type="match status" value="1"/>
</dbReference>
<proteinExistence type="inferred from homology"/>
<reference evidence="10 11" key="1">
    <citation type="submission" date="2022-01" db="EMBL/GenBank/DDBJ databases">
        <title>A chromosomal length assembly of Cordylochernes scorpioides.</title>
        <authorList>
            <person name="Zeh D."/>
            <person name="Zeh J."/>
        </authorList>
    </citation>
    <scope>NUCLEOTIDE SEQUENCE [LARGE SCALE GENOMIC DNA]</scope>
    <source>
        <strain evidence="10">IN4F17</strain>
        <tissue evidence="10">Whole Body</tissue>
    </source>
</reference>
<dbReference type="InterPro" id="IPR001604">
    <property type="entry name" value="Endo_G_ENPP1-like_dom"/>
</dbReference>
<dbReference type="SUPFAM" id="SSF54060">
    <property type="entry name" value="His-Me finger endonucleases"/>
    <property type="match status" value="1"/>
</dbReference>
<evidence type="ECO:0000256" key="7">
    <source>
        <dbReference type="ARBA" id="ARBA00022842"/>
    </source>
</evidence>
<keyword evidence="6" id="KW-0378">Hydrolase</keyword>
<dbReference type="Proteomes" id="UP001235939">
    <property type="component" value="Chromosome 04"/>
</dbReference>
<dbReference type="InterPro" id="IPR018524">
    <property type="entry name" value="DNA/RNA_endonuclease_AS"/>
</dbReference>
<dbReference type="PANTHER" id="PTHR13966:SF5">
    <property type="entry name" value="ENDONUCLEASE G, MITOCHONDRIAL"/>
    <property type="match status" value="1"/>
</dbReference>
<evidence type="ECO:0000256" key="6">
    <source>
        <dbReference type="ARBA" id="ARBA00022801"/>
    </source>
</evidence>
<accession>A0ABY6KCH0</accession>
<feature type="domain" description="DNA/RNA non-specific endonuclease/pyrophosphatase/phosphodiesterase" evidence="9">
    <location>
        <begin position="243"/>
        <end position="453"/>
    </location>
</feature>
<evidence type="ECO:0000256" key="5">
    <source>
        <dbReference type="ARBA" id="ARBA00022759"/>
    </source>
</evidence>
<keyword evidence="5" id="KW-0255">Endonuclease</keyword>
<evidence type="ECO:0000259" key="8">
    <source>
        <dbReference type="SMART" id="SM00477"/>
    </source>
</evidence>
<gene>
    <name evidence="10" type="ORF">LAZ67_4002052</name>
</gene>
<evidence type="ECO:0000256" key="4">
    <source>
        <dbReference type="ARBA" id="ARBA00022723"/>
    </source>
</evidence>
<comment type="similarity">
    <text evidence="2">Belongs to the DNA/RNA non-specific endonuclease family.</text>
</comment>
<dbReference type="Pfam" id="PF01223">
    <property type="entry name" value="Endonuclease_NS"/>
    <property type="match status" value="1"/>
</dbReference>
<dbReference type="InterPro" id="IPR044925">
    <property type="entry name" value="His-Me_finger_sf"/>
</dbReference>
<keyword evidence="11" id="KW-1185">Reference proteome</keyword>
<dbReference type="Gene3D" id="3.40.570.10">
    <property type="entry name" value="Extracellular Endonuclease, subunit A"/>
    <property type="match status" value="1"/>
</dbReference>
<dbReference type="SMART" id="SM00477">
    <property type="entry name" value="NUC"/>
    <property type="match status" value="1"/>
</dbReference>
<organism evidence="10 11">
    <name type="scientific">Cordylochernes scorpioides</name>
    <dbReference type="NCBI Taxonomy" id="51811"/>
    <lineage>
        <taxon>Eukaryota</taxon>
        <taxon>Metazoa</taxon>
        <taxon>Ecdysozoa</taxon>
        <taxon>Arthropoda</taxon>
        <taxon>Chelicerata</taxon>
        <taxon>Arachnida</taxon>
        <taxon>Pseudoscorpiones</taxon>
        <taxon>Cheliferoidea</taxon>
        <taxon>Chernetidae</taxon>
        <taxon>Cordylochernes</taxon>
    </lineage>
</organism>
<dbReference type="PROSITE" id="PS01070">
    <property type="entry name" value="NUCLEASE_NON_SPEC"/>
    <property type="match status" value="1"/>
</dbReference>
<evidence type="ECO:0000256" key="1">
    <source>
        <dbReference type="ARBA" id="ARBA00001946"/>
    </source>
</evidence>
<keyword evidence="3" id="KW-0540">Nuclease</keyword>
<keyword evidence="4" id="KW-0479">Metal-binding</keyword>
<sequence length="507" mass="57877">MFSFRPQKPDISEENEVKIETNCLEDDLYESIFHEEIYNVELPKNFDDVQQSQEKRNWIKAMEDELKVMKDRKVWKLVNPPPQDQTLLDWRWPLWLSCRSDPPGPALASHVDQTLLDRRWPLWLSCRSDPPGPALASHVDQTLLDRRWPLWLSFRSDPPGPALASLALMQIRPSWTGAGLSGSHMSRTVLAAAATTGVLGYFFGLKDTSRRANMEPGIMPVMPGSKLMEASKYGLPSRQSLRVLQGYIVAYDQRTRIPSWVFEHLTPESLRHGGEGIDRSKSEFHEDSHIHQFFRAVNADYKGSGYDRGHMAAAGNHRSSQQELDETFLLTNMAPQVGKGFNRDIWNSLERYVRKMAKNYRNTFVCTGPLFLPRLEADGNLYVRYKVIGKNNIAVPSHYFKVIVMEAESGELHLETYVLPNTPIPDSTSLHSFLIQWISLARKYGVGNATISDIKKNSDAITNYASALDNEDGSLYRKAMKMAENKDLDAAVYTWFMQLHRKEGRII</sequence>